<keyword evidence="18" id="KW-1185">Reference proteome</keyword>
<evidence type="ECO:0000256" key="3">
    <source>
        <dbReference type="ARBA" id="ARBA00022475"/>
    </source>
</evidence>
<feature type="transmembrane region" description="Helical" evidence="13">
    <location>
        <begin position="92"/>
        <end position="110"/>
    </location>
</feature>
<evidence type="ECO:0000256" key="1">
    <source>
        <dbReference type="ARBA" id="ARBA00004651"/>
    </source>
</evidence>
<accession>A0A0A5GAF6</accession>
<dbReference type="InterPro" id="IPR018113">
    <property type="entry name" value="PTrfase_EIIB_Cys"/>
</dbReference>
<feature type="transmembrane region" description="Helical" evidence="13">
    <location>
        <begin position="226"/>
        <end position="250"/>
    </location>
</feature>
<evidence type="ECO:0000313" key="18">
    <source>
        <dbReference type="Proteomes" id="UP000030401"/>
    </source>
</evidence>
<dbReference type="GO" id="GO:0090563">
    <property type="term" value="F:protein-phosphocysteine-sugar phosphotransferase activity"/>
    <property type="evidence" value="ECO:0007669"/>
    <property type="project" value="TreeGrafter"/>
</dbReference>
<feature type="domain" description="PTS EIIC type-1" evidence="16">
    <location>
        <begin position="1"/>
        <end position="366"/>
    </location>
</feature>
<evidence type="ECO:0000256" key="13">
    <source>
        <dbReference type="SAM" id="Phobius"/>
    </source>
</evidence>
<dbReference type="PROSITE" id="PS51103">
    <property type="entry name" value="PTS_EIIC_TYPE_1"/>
    <property type="match status" value="1"/>
</dbReference>
<dbReference type="OrthoDB" id="9764327at2"/>
<gene>
    <name evidence="17" type="ORF">N784_10635</name>
</gene>
<evidence type="ECO:0000256" key="8">
    <source>
        <dbReference type="ARBA" id="ARBA00022777"/>
    </source>
</evidence>
<dbReference type="InterPro" id="IPR010974">
    <property type="entry name" value="PTS_IIBC_nag"/>
</dbReference>
<keyword evidence="10 13" id="KW-0472">Membrane</keyword>
<evidence type="ECO:0000259" key="14">
    <source>
        <dbReference type="PROSITE" id="PS51093"/>
    </source>
</evidence>
<keyword evidence="8" id="KW-0418">Kinase</keyword>
<keyword evidence="7 13" id="KW-0812">Transmembrane</keyword>
<feature type="transmembrane region" description="Helical" evidence="13">
    <location>
        <begin position="333"/>
        <end position="354"/>
    </location>
</feature>
<dbReference type="GO" id="GO:0008982">
    <property type="term" value="F:protein-N(PI)-phosphohistidine-sugar phosphotransferase activity"/>
    <property type="evidence" value="ECO:0007669"/>
    <property type="project" value="InterPro"/>
</dbReference>
<keyword evidence="9 13" id="KW-1133">Transmembrane helix</keyword>
<dbReference type="GO" id="GO:0019866">
    <property type="term" value="C:organelle inner membrane"/>
    <property type="evidence" value="ECO:0007669"/>
    <property type="project" value="InterPro"/>
</dbReference>
<evidence type="ECO:0000256" key="11">
    <source>
        <dbReference type="PROSITE-ProRule" id="PRU00421"/>
    </source>
</evidence>
<dbReference type="PANTHER" id="PTHR30009:SF4">
    <property type="entry name" value="PTS SYSTEM N-ACETYLGLUCOSAMINE-SPECIFIC EIICBA COMPONENT"/>
    <property type="match status" value="1"/>
</dbReference>
<evidence type="ECO:0000256" key="4">
    <source>
        <dbReference type="ARBA" id="ARBA00022597"/>
    </source>
</evidence>
<dbReference type="Gene3D" id="3.30.1360.60">
    <property type="entry name" value="Glucose permease domain IIB"/>
    <property type="match status" value="1"/>
</dbReference>
<dbReference type="eggNOG" id="COG2190">
    <property type="taxonomic scope" value="Bacteria"/>
</dbReference>
<dbReference type="AlphaFoldDB" id="A0A0A5GAF6"/>
<dbReference type="eggNOG" id="COG1263">
    <property type="taxonomic scope" value="Bacteria"/>
</dbReference>
<feature type="domain" description="PTS EIIB type-1" evidence="15">
    <location>
        <begin position="381"/>
        <end position="463"/>
    </location>
</feature>
<feature type="transmembrane region" description="Helical" evidence="13">
    <location>
        <begin position="36"/>
        <end position="62"/>
    </location>
</feature>
<dbReference type="Proteomes" id="UP000030401">
    <property type="component" value="Unassembled WGS sequence"/>
</dbReference>
<feature type="region of interest" description="Disordered" evidence="12">
    <location>
        <begin position="461"/>
        <end position="487"/>
    </location>
</feature>
<dbReference type="InterPro" id="IPR036878">
    <property type="entry name" value="Glu_permease_IIB"/>
</dbReference>
<dbReference type="GO" id="GO:0015764">
    <property type="term" value="P:N-acetylglucosamine transport"/>
    <property type="evidence" value="ECO:0007669"/>
    <property type="project" value="TreeGrafter"/>
</dbReference>
<proteinExistence type="predicted"/>
<keyword evidence="5" id="KW-0808">Transferase</keyword>
<comment type="caution">
    <text evidence="17">The sequence shown here is derived from an EMBL/GenBank/DDBJ whole genome shotgun (WGS) entry which is preliminary data.</text>
</comment>
<evidence type="ECO:0000256" key="10">
    <source>
        <dbReference type="ARBA" id="ARBA00023136"/>
    </source>
</evidence>
<evidence type="ECO:0000256" key="7">
    <source>
        <dbReference type="ARBA" id="ARBA00022692"/>
    </source>
</evidence>
<evidence type="ECO:0000256" key="6">
    <source>
        <dbReference type="ARBA" id="ARBA00022683"/>
    </source>
</evidence>
<feature type="transmembrane region" description="Helical" evidence="13">
    <location>
        <begin position="159"/>
        <end position="178"/>
    </location>
</feature>
<evidence type="ECO:0000259" key="15">
    <source>
        <dbReference type="PROSITE" id="PS51098"/>
    </source>
</evidence>
<evidence type="ECO:0000259" key="16">
    <source>
        <dbReference type="PROSITE" id="PS51103"/>
    </source>
</evidence>
<dbReference type="Pfam" id="PF00367">
    <property type="entry name" value="PTS_EIIB"/>
    <property type="match status" value="1"/>
</dbReference>
<feature type="transmembrane region" description="Helical" evidence="13">
    <location>
        <begin position="12"/>
        <end position="30"/>
    </location>
</feature>
<keyword evidence="4" id="KW-0762">Sugar transport</keyword>
<feature type="transmembrane region" description="Helical" evidence="13">
    <location>
        <begin position="256"/>
        <end position="275"/>
    </location>
</feature>
<keyword evidence="2" id="KW-0813">Transport</keyword>
<dbReference type="NCBIfam" id="TIGR00826">
    <property type="entry name" value="EIIB_glc"/>
    <property type="match status" value="1"/>
</dbReference>
<evidence type="ECO:0000256" key="5">
    <source>
        <dbReference type="ARBA" id="ARBA00022679"/>
    </source>
</evidence>
<dbReference type="NCBIfam" id="TIGR01998">
    <property type="entry name" value="PTS-II-BC-nag"/>
    <property type="match status" value="1"/>
</dbReference>
<dbReference type="Pfam" id="PF00358">
    <property type="entry name" value="PTS_EIIA_1"/>
    <property type="match status" value="1"/>
</dbReference>
<evidence type="ECO:0000256" key="2">
    <source>
        <dbReference type="ARBA" id="ARBA00022448"/>
    </source>
</evidence>
<dbReference type="Pfam" id="PF02378">
    <property type="entry name" value="PTS_EIIC"/>
    <property type="match status" value="1"/>
</dbReference>
<protein>
    <submittedName>
        <fullName evidence="17">PTS N-acetylglucosamine transporter subunit IIABC</fullName>
    </submittedName>
</protein>
<dbReference type="PROSITE" id="PS51093">
    <property type="entry name" value="PTS_EIIA_TYPE_1"/>
    <property type="match status" value="1"/>
</dbReference>
<reference evidence="17 18" key="1">
    <citation type="submission" date="2013-08" db="EMBL/GenBank/DDBJ databases">
        <authorList>
            <person name="Huang J."/>
            <person name="Wang G."/>
        </authorList>
    </citation>
    <scope>NUCLEOTIDE SEQUENCE [LARGE SCALE GENOMIC DNA]</scope>
    <source>
        <strain evidence="17 18">JSM 072002</strain>
    </source>
</reference>
<feature type="transmembrane region" description="Helical" evidence="13">
    <location>
        <begin position="287"/>
        <end position="307"/>
    </location>
</feature>
<dbReference type="PANTHER" id="PTHR30009">
    <property type="entry name" value="CYTOCHROME C-TYPE SYNTHESIS PROTEIN AND PTS TRANSMEMBRANE COMPONENT"/>
    <property type="match status" value="1"/>
</dbReference>
<dbReference type="Gene3D" id="2.70.70.10">
    <property type="entry name" value="Glucose Permease (Domain IIA)"/>
    <property type="match status" value="1"/>
</dbReference>
<name>A0A0A5GAF6_9BACI</name>
<dbReference type="GO" id="GO:0016301">
    <property type="term" value="F:kinase activity"/>
    <property type="evidence" value="ECO:0007669"/>
    <property type="project" value="UniProtKB-KW"/>
</dbReference>
<evidence type="ECO:0000313" key="17">
    <source>
        <dbReference type="EMBL" id="KGX88183.1"/>
    </source>
</evidence>
<evidence type="ECO:0000256" key="12">
    <source>
        <dbReference type="SAM" id="MobiDB-lite"/>
    </source>
</evidence>
<dbReference type="PROSITE" id="PS01035">
    <property type="entry name" value="PTS_EIIB_TYPE_1_CYS"/>
    <property type="match status" value="1"/>
</dbReference>
<dbReference type="CDD" id="cd00212">
    <property type="entry name" value="PTS_IIB_glc"/>
    <property type="match status" value="1"/>
</dbReference>
<dbReference type="GO" id="GO:0005886">
    <property type="term" value="C:plasma membrane"/>
    <property type="evidence" value="ECO:0007669"/>
    <property type="project" value="UniProtKB-SubCell"/>
</dbReference>
<keyword evidence="6" id="KW-0598">Phosphotransferase system</keyword>
<feature type="compositionally biased region" description="Basic and acidic residues" evidence="12">
    <location>
        <begin position="461"/>
        <end position="485"/>
    </location>
</feature>
<dbReference type="InterPro" id="IPR011055">
    <property type="entry name" value="Dup_hybrid_motif"/>
</dbReference>
<comment type="subcellular location">
    <subcellularLocation>
        <location evidence="1">Cell membrane</location>
        <topology evidence="1">Multi-pass membrane protein</topology>
    </subcellularLocation>
</comment>
<feature type="domain" description="PTS EIIA type-1" evidence="14">
    <location>
        <begin position="505"/>
        <end position="609"/>
    </location>
</feature>
<dbReference type="SUPFAM" id="SSF51261">
    <property type="entry name" value="Duplicated hybrid motif"/>
    <property type="match status" value="1"/>
</dbReference>
<dbReference type="InterPro" id="IPR050429">
    <property type="entry name" value="PTS_Glucose_EIICBA"/>
</dbReference>
<dbReference type="InterPro" id="IPR001996">
    <property type="entry name" value="PTS_IIB_1"/>
</dbReference>
<dbReference type="GO" id="GO:0015572">
    <property type="term" value="F:N-acetylglucosamine transmembrane transporter activity"/>
    <property type="evidence" value="ECO:0007669"/>
    <property type="project" value="InterPro"/>
</dbReference>
<dbReference type="NCBIfam" id="TIGR00830">
    <property type="entry name" value="PTBA"/>
    <property type="match status" value="1"/>
</dbReference>
<dbReference type="CDD" id="cd00210">
    <property type="entry name" value="PTS_IIA_glc"/>
    <property type="match status" value="1"/>
</dbReference>
<dbReference type="InterPro" id="IPR003352">
    <property type="entry name" value="PTS_EIIC"/>
</dbReference>
<dbReference type="eggNOG" id="COG1264">
    <property type="taxonomic scope" value="Bacteria"/>
</dbReference>
<organism evidence="17 18">
    <name type="scientific">Pontibacillus litoralis JSM 072002</name>
    <dbReference type="NCBI Taxonomy" id="1385512"/>
    <lineage>
        <taxon>Bacteria</taxon>
        <taxon>Bacillati</taxon>
        <taxon>Bacillota</taxon>
        <taxon>Bacilli</taxon>
        <taxon>Bacillales</taxon>
        <taxon>Bacillaceae</taxon>
        <taxon>Pontibacillus</taxon>
    </lineage>
</organism>
<keyword evidence="3" id="KW-1003">Cell membrane</keyword>
<dbReference type="PROSITE" id="PS51098">
    <property type="entry name" value="PTS_EIIB_TYPE_1"/>
    <property type="match status" value="1"/>
</dbReference>
<dbReference type="FunFam" id="2.70.70.10:FF:000001">
    <property type="entry name" value="PTS system glucose-specific IIA component"/>
    <property type="match status" value="1"/>
</dbReference>
<dbReference type="STRING" id="1385512.N784_10635"/>
<dbReference type="EMBL" id="AVPG01000003">
    <property type="protein sequence ID" value="KGX88183.1"/>
    <property type="molecule type" value="Genomic_DNA"/>
</dbReference>
<dbReference type="InterPro" id="IPR001127">
    <property type="entry name" value="PTS_EIIA_1_perm"/>
</dbReference>
<dbReference type="SUPFAM" id="SSF55604">
    <property type="entry name" value="Glucose permease domain IIB"/>
    <property type="match status" value="1"/>
</dbReference>
<sequence length="634" mass="68512">MLNFLQRIGKSLMLPIATLPAAALLVRLGMEDMFNLPFITAAGNGILTNLAIIFAIGIAIGLSRDGNGAAALSGAIGYLVLTEGLSEINADLDMGVFGGIIAGIAGGLLYNRFHNIKLPDYLAFFGGKRFVPIITSLTMIGAAFVLGIVWPVAQSGIDSVGNWILGSGAVGVGVYGFLNRLLIPIGLHHVMNTLIWFDFGSFTNEAGDIVRGEINRFLNGDESAGYFLAGFYPVMMFGLPAACLAMYAAAKENKKAIVGGMLFSIGFTAFLTGVTEPIEFSFMFLSPLLYAVHAILTGVSMVLAFVFDVRHGFGFSAGAIDFVLNFSLAENPFTLLIVGLVMAVIYFFVFYTLIIKLDLKTPGREDEEEEIESSSDSKDYDEKAYYYVEALGGVDNIQTLDYCTTRLRLELVDRNKINEKELTRQGARGVVKIGKRNLQVIVGTTVEFLADEMKQMMESGVVRKPESLHEESAKEQKSSGKKELGGNDFVSPIDGDIMPLTEVPDQVFAKKMMGPGFAINPTGSTFHSPIDGKVLNIFPTKHAIGLETNTGVEILIHIGLDTVKLKGEGFTSLVEEGQAIKKGTPLIDVNLPYIKENAPSVITPVVFTNLEEESLELLQTGVQSKGTNNIISIQ</sequence>
<dbReference type="PROSITE" id="PS00371">
    <property type="entry name" value="PTS_EIIA_TYPE_1_HIS"/>
    <property type="match status" value="1"/>
</dbReference>
<dbReference type="InterPro" id="IPR013013">
    <property type="entry name" value="PTS_EIIC_1"/>
</dbReference>
<dbReference type="GO" id="GO:0009401">
    <property type="term" value="P:phosphoenolpyruvate-dependent sugar phosphotransferase system"/>
    <property type="evidence" value="ECO:0007669"/>
    <property type="project" value="UniProtKB-KW"/>
</dbReference>
<feature type="transmembrane region" description="Helical" evidence="13">
    <location>
        <begin position="130"/>
        <end position="153"/>
    </location>
</feature>
<dbReference type="RefSeq" id="WP_036832534.1">
    <property type="nucleotide sequence ID" value="NZ_AVPG01000003.1"/>
</dbReference>
<evidence type="ECO:0000256" key="9">
    <source>
        <dbReference type="ARBA" id="ARBA00022989"/>
    </source>
</evidence>
<feature type="active site" description="Phosphocysteine intermediate; for EIIB activity" evidence="11">
    <location>
        <position position="403"/>
    </location>
</feature>